<reference evidence="4" key="1">
    <citation type="submission" date="2016-06" db="UniProtKB">
        <authorList>
            <consortium name="WormBaseParasite"/>
        </authorList>
    </citation>
    <scope>IDENTIFICATION</scope>
</reference>
<name>A0A183EQF7_9BILA</name>
<dbReference type="WBParaSite" id="GPUH_0002322701-mRNA-1">
    <property type="protein sequence ID" value="GPUH_0002322701-mRNA-1"/>
    <property type="gene ID" value="GPUH_0002322701"/>
</dbReference>
<sequence length="98" mass="10863">MRALAGRRGQSSGEGGAPAQRRQPTSPDLISCRIWGVAVVKYHLHVPHPKRKIKMVMSEGIATVAPAVLVTEEEEEEEQRIRCSEMLRSWEQGTGVTL</sequence>
<proteinExistence type="predicted"/>
<dbReference type="AlphaFoldDB" id="A0A183EQF7"/>
<evidence type="ECO:0000313" key="4">
    <source>
        <dbReference type="WBParaSite" id="GPUH_0002322701-mRNA-1"/>
    </source>
</evidence>
<dbReference type="Proteomes" id="UP000271098">
    <property type="component" value="Unassembled WGS sequence"/>
</dbReference>
<accession>A0A183EQF7</accession>
<keyword evidence="3" id="KW-1185">Reference proteome</keyword>
<dbReference type="EMBL" id="UYRT01097111">
    <property type="protein sequence ID" value="VDN41137.1"/>
    <property type="molecule type" value="Genomic_DNA"/>
</dbReference>
<evidence type="ECO:0000313" key="2">
    <source>
        <dbReference type="EMBL" id="VDN41137.1"/>
    </source>
</evidence>
<reference evidence="2 3" key="2">
    <citation type="submission" date="2018-11" db="EMBL/GenBank/DDBJ databases">
        <authorList>
            <consortium name="Pathogen Informatics"/>
        </authorList>
    </citation>
    <scope>NUCLEOTIDE SEQUENCE [LARGE SCALE GENOMIC DNA]</scope>
</reference>
<protein>
    <submittedName>
        <fullName evidence="2 4">Uncharacterized protein</fullName>
    </submittedName>
</protein>
<evidence type="ECO:0000313" key="3">
    <source>
        <dbReference type="Proteomes" id="UP000271098"/>
    </source>
</evidence>
<evidence type="ECO:0000256" key="1">
    <source>
        <dbReference type="SAM" id="MobiDB-lite"/>
    </source>
</evidence>
<feature type="region of interest" description="Disordered" evidence="1">
    <location>
        <begin position="1"/>
        <end position="26"/>
    </location>
</feature>
<gene>
    <name evidence="2" type="ORF">GPUH_LOCUS23199</name>
</gene>
<organism evidence="4">
    <name type="scientific">Gongylonema pulchrum</name>
    <dbReference type="NCBI Taxonomy" id="637853"/>
    <lineage>
        <taxon>Eukaryota</taxon>
        <taxon>Metazoa</taxon>
        <taxon>Ecdysozoa</taxon>
        <taxon>Nematoda</taxon>
        <taxon>Chromadorea</taxon>
        <taxon>Rhabditida</taxon>
        <taxon>Spirurina</taxon>
        <taxon>Spiruromorpha</taxon>
        <taxon>Spiruroidea</taxon>
        <taxon>Gongylonematidae</taxon>
        <taxon>Gongylonema</taxon>
    </lineage>
</organism>